<dbReference type="InterPro" id="IPR010679">
    <property type="entry name" value="DUF1254"/>
</dbReference>
<gene>
    <name evidence="4" type="ORF">KBY27_08600</name>
</gene>
<evidence type="ECO:0000313" key="4">
    <source>
        <dbReference type="EMBL" id="MCE8537515.1"/>
    </source>
</evidence>
<evidence type="ECO:0000259" key="3">
    <source>
        <dbReference type="Pfam" id="PF06863"/>
    </source>
</evidence>
<evidence type="ECO:0000313" key="5">
    <source>
        <dbReference type="Proteomes" id="UP000813672"/>
    </source>
</evidence>
<comment type="caution">
    <text evidence="4">The sequence shown here is derived from an EMBL/GenBank/DDBJ whole genome shotgun (WGS) entry which is preliminary data.</text>
</comment>
<feature type="signal peptide" evidence="1">
    <location>
        <begin position="1"/>
        <end position="23"/>
    </location>
</feature>
<feature type="domain" description="DUF1214" evidence="2">
    <location>
        <begin position="312"/>
        <end position="424"/>
    </location>
</feature>
<evidence type="ECO:0000256" key="1">
    <source>
        <dbReference type="SAM" id="SignalP"/>
    </source>
</evidence>
<proteinExistence type="predicted"/>
<dbReference type="EMBL" id="JAGQAF010000004">
    <property type="protein sequence ID" value="MCE8537515.1"/>
    <property type="molecule type" value="Genomic_DNA"/>
</dbReference>
<accession>A0A9Q3WJL0</accession>
<dbReference type="Pfam" id="PF06742">
    <property type="entry name" value="DUF1214"/>
    <property type="match status" value="1"/>
</dbReference>
<dbReference type="PANTHER" id="PTHR36509">
    <property type="entry name" value="BLL3101 PROTEIN"/>
    <property type="match status" value="1"/>
</dbReference>
<dbReference type="RefSeq" id="WP_234219391.1">
    <property type="nucleotide sequence ID" value="NZ_JAGQAF010000004.1"/>
</dbReference>
<dbReference type="Proteomes" id="UP000813672">
    <property type="component" value="Unassembled WGS sequence"/>
</dbReference>
<name>A0A9Q3WJL0_9RHOB</name>
<organism evidence="4 5">
    <name type="scientific">Ruegeria pomeroyi</name>
    <dbReference type="NCBI Taxonomy" id="89184"/>
    <lineage>
        <taxon>Bacteria</taxon>
        <taxon>Pseudomonadati</taxon>
        <taxon>Pseudomonadota</taxon>
        <taxon>Alphaproteobacteria</taxon>
        <taxon>Rhodobacterales</taxon>
        <taxon>Roseobacteraceae</taxon>
        <taxon>Ruegeria</taxon>
    </lineage>
</organism>
<dbReference type="InterPro" id="IPR010621">
    <property type="entry name" value="DUF1214"/>
</dbReference>
<feature type="domain" description="DUF1254" evidence="3">
    <location>
        <begin position="71"/>
        <end position="186"/>
    </location>
</feature>
<dbReference type="Gene3D" id="2.60.120.600">
    <property type="entry name" value="Domain of unknown function DUF1214, C-terminal domain"/>
    <property type="match status" value="1"/>
</dbReference>
<dbReference type="SUPFAM" id="SSF160935">
    <property type="entry name" value="VPA0735-like"/>
    <property type="match status" value="1"/>
</dbReference>
<dbReference type="AlphaFoldDB" id="A0A9Q3WJL0"/>
<protein>
    <submittedName>
        <fullName evidence="4">DUF1254 domain-containing protein</fullName>
    </submittedName>
</protein>
<feature type="chain" id="PRO_5040473917" evidence="1">
    <location>
        <begin position="24"/>
        <end position="440"/>
    </location>
</feature>
<dbReference type="InterPro" id="IPR037049">
    <property type="entry name" value="DUF1214_C_sf"/>
</dbReference>
<dbReference type="Gene3D" id="2.60.40.1610">
    <property type="entry name" value="Domain of unknown function DUF1254"/>
    <property type="match status" value="1"/>
</dbReference>
<sequence>MLHSLKRTFVVLLTVVVVEPALAQQTTPLDDATIADAYVYLLGRALVDRQEKTDIAEDGVDYNVIKYNPVGAADFVNPNLDVAYLEAWIAVDDQSAVLLEVPQVEGRYYTVQICDEWGNVVTNINERDYPLNPYGTYVFVTPDTVAEIPEAAVPVVLPSRKAKMLARVELQTDVEGAVSLQRQFTMSTLGEPAISAPSSLPIFDNQSLIGVEIFDYSDELLSAALDSIPVAPQMQAKVRAVARAASDPTQRDALAGAILETVIPQFLKFAVTEAGSFQNNWLGVLVGGIYGDDYWIRTAANLVGIWANTTHEVIYFVATTDGNGKPLDGSSTYVIEFNETSSPDAVVNGYWSVILVDLPDYRVVPNAIDRFNFNSYSPLEKDADSDVSMFIAPAENGSFPSANWLPSAEGKPFSLTFRTYVPKEIVKAGNWFPPKIRKLN</sequence>
<dbReference type="InterPro" id="IPR037050">
    <property type="entry name" value="DUF1254_sf"/>
</dbReference>
<keyword evidence="1" id="KW-0732">Signal</keyword>
<dbReference type="Pfam" id="PF06863">
    <property type="entry name" value="DUF1254"/>
    <property type="match status" value="1"/>
</dbReference>
<evidence type="ECO:0000259" key="2">
    <source>
        <dbReference type="Pfam" id="PF06742"/>
    </source>
</evidence>
<reference evidence="4" key="1">
    <citation type="journal article" date="2021" name="Environ. Microbiol.">
        <title>Cryptic niche differentiation of novel sediment ecotypes of Rugeria pomeroyi correlates with nitrate respiration.</title>
        <authorList>
            <person name="Lin X."/>
            <person name="McNichol J."/>
            <person name="Chu X."/>
            <person name="Qian Y."/>
            <person name="Luo H."/>
        </authorList>
    </citation>
    <scope>NUCLEOTIDE SEQUENCE</scope>
    <source>
        <strain evidence="4">SZCCDBB064</strain>
    </source>
</reference>
<dbReference type="PANTHER" id="PTHR36509:SF2">
    <property type="entry name" value="BLL3101 PROTEIN"/>
    <property type="match status" value="1"/>
</dbReference>